<gene>
    <name evidence="1" type="ORF">HPB47_022785</name>
</gene>
<sequence>MPRTANWLKPDESQPDPRARDSFFEHDRAFDSDNADHPVTVESTTYMLRVRLLPQSGVQRPRRLFRARKQTGRVYRCAMSGSSDHRATAPSPTRGARHRHRAADDVTPYNPSAVAPEPTVR</sequence>
<reference evidence="1 2" key="1">
    <citation type="journal article" date="2020" name="Cell">
        <title>Large-Scale Comparative Analyses of Tick Genomes Elucidate Their Genetic Diversity and Vector Capacities.</title>
        <authorList>
            <consortium name="Tick Genome and Microbiome Consortium (TIGMIC)"/>
            <person name="Jia N."/>
            <person name="Wang J."/>
            <person name="Shi W."/>
            <person name="Du L."/>
            <person name="Sun Y."/>
            <person name="Zhan W."/>
            <person name="Jiang J.F."/>
            <person name="Wang Q."/>
            <person name="Zhang B."/>
            <person name="Ji P."/>
            <person name="Bell-Sakyi L."/>
            <person name="Cui X.M."/>
            <person name="Yuan T.T."/>
            <person name="Jiang B.G."/>
            <person name="Yang W.F."/>
            <person name="Lam T.T."/>
            <person name="Chang Q.C."/>
            <person name="Ding S.J."/>
            <person name="Wang X.J."/>
            <person name="Zhu J.G."/>
            <person name="Ruan X.D."/>
            <person name="Zhao L."/>
            <person name="Wei J.T."/>
            <person name="Ye R.Z."/>
            <person name="Que T.C."/>
            <person name="Du C.H."/>
            <person name="Zhou Y.H."/>
            <person name="Cheng J.X."/>
            <person name="Dai P.F."/>
            <person name="Guo W.B."/>
            <person name="Han X.H."/>
            <person name="Huang E.J."/>
            <person name="Li L.F."/>
            <person name="Wei W."/>
            <person name="Gao Y.C."/>
            <person name="Liu J.Z."/>
            <person name="Shao H.Z."/>
            <person name="Wang X."/>
            <person name="Wang C.C."/>
            <person name="Yang T.C."/>
            <person name="Huo Q.B."/>
            <person name="Li W."/>
            <person name="Chen H.Y."/>
            <person name="Chen S.E."/>
            <person name="Zhou L.G."/>
            <person name="Ni X.B."/>
            <person name="Tian J.H."/>
            <person name="Sheng Y."/>
            <person name="Liu T."/>
            <person name="Pan Y.S."/>
            <person name="Xia L.Y."/>
            <person name="Li J."/>
            <person name="Zhao F."/>
            <person name="Cao W.C."/>
        </authorList>
    </citation>
    <scope>NUCLEOTIDE SEQUENCE [LARGE SCALE GENOMIC DNA]</scope>
    <source>
        <strain evidence="1">Iper-2018</strain>
    </source>
</reference>
<organism evidence="1 2">
    <name type="scientific">Ixodes persulcatus</name>
    <name type="common">Taiga tick</name>
    <dbReference type="NCBI Taxonomy" id="34615"/>
    <lineage>
        <taxon>Eukaryota</taxon>
        <taxon>Metazoa</taxon>
        <taxon>Ecdysozoa</taxon>
        <taxon>Arthropoda</taxon>
        <taxon>Chelicerata</taxon>
        <taxon>Arachnida</taxon>
        <taxon>Acari</taxon>
        <taxon>Parasitiformes</taxon>
        <taxon>Ixodida</taxon>
        <taxon>Ixodoidea</taxon>
        <taxon>Ixodidae</taxon>
        <taxon>Ixodinae</taxon>
        <taxon>Ixodes</taxon>
    </lineage>
</organism>
<keyword evidence="2" id="KW-1185">Reference proteome</keyword>
<evidence type="ECO:0000313" key="1">
    <source>
        <dbReference type="EMBL" id="KAG0430333.1"/>
    </source>
</evidence>
<dbReference type="EMBL" id="JABSTQ010009335">
    <property type="protein sequence ID" value="KAG0430333.1"/>
    <property type="molecule type" value="Genomic_DNA"/>
</dbReference>
<protein>
    <submittedName>
        <fullName evidence="1">Uncharacterized protein</fullName>
    </submittedName>
</protein>
<proteinExistence type="predicted"/>
<accession>A0AC60Q8T4</accession>
<comment type="caution">
    <text evidence="1">The sequence shown here is derived from an EMBL/GenBank/DDBJ whole genome shotgun (WGS) entry which is preliminary data.</text>
</comment>
<dbReference type="Proteomes" id="UP000805193">
    <property type="component" value="Unassembled WGS sequence"/>
</dbReference>
<evidence type="ECO:0000313" key="2">
    <source>
        <dbReference type="Proteomes" id="UP000805193"/>
    </source>
</evidence>
<name>A0AC60Q8T4_IXOPE</name>